<name>A0A645I1V6_9ZZZZ</name>
<organism evidence="2">
    <name type="scientific">bioreactor metagenome</name>
    <dbReference type="NCBI Taxonomy" id="1076179"/>
    <lineage>
        <taxon>unclassified sequences</taxon>
        <taxon>metagenomes</taxon>
        <taxon>ecological metagenomes</taxon>
    </lineage>
</organism>
<evidence type="ECO:0000256" key="1">
    <source>
        <dbReference type="SAM" id="MobiDB-lite"/>
    </source>
</evidence>
<sequence length="154" mass="16353">MVRASCSSLKAHRSSSEPPPRTSKMMSITGCRAESTRKSPLASCPSCARRYSFDSACTSDCGAWDPCTRAGTITTGICGTRRRNAVTTSCKAAAPREVTRPIPRGKGGSGLLRAGSNSPSDSNWALRRRNCSNKAPCPARCMLSTTSCRSPRCS</sequence>
<comment type="caution">
    <text evidence="2">The sequence shown here is derived from an EMBL/GenBank/DDBJ whole genome shotgun (WGS) entry which is preliminary data.</text>
</comment>
<dbReference type="AlphaFoldDB" id="A0A645I1V6"/>
<feature type="region of interest" description="Disordered" evidence="1">
    <location>
        <begin position="98"/>
        <end position="121"/>
    </location>
</feature>
<accession>A0A645I1V6</accession>
<reference evidence="2" key="1">
    <citation type="submission" date="2019-08" db="EMBL/GenBank/DDBJ databases">
        <authorList>
            <person name="Kucharzyk K."/>
            <person name="Murdoch R.W."/>
            <person name="Higgins S."/>
            <person name="Loffler F."/>
        </authorList>
    </citation>
    <scope>NUCLEOTIDE SEQUENCE</scope>
</reference>
<proteinExistence type="predicted"/>
<protein>
    <submittedName>
        <fullName evidence="2">Uncharacterized protein</fullName>
    </submittedName>
</protein>
<feature type="region of interest" description="Disordered" evidence="1">
    <location>
        <begin position="1"/>
        <end position="27"/>
    </location>
</feature>
<dbReference type="EMBL" id="VSSQ01104058">
    <property type="protein sequence ID" value="MPN44722.1"/>
    <property type="molecule type" value="Genomic_DNA"/>
</dbReference>
<evidence type="ECO:0000313" key="2">
    <source>
        <dbReference type="EMBL" id="MPN44722.1"/>
    </source>
</evidence>
<gene>
    <name evidence="2" type="ORF">SDC9_192287</name>
</gene>